<dbReference type="InterPro" id="IPR036549">
    <property type="entry name" value="CX6/COA6-like_sf"/>
</dbReference>
<gene>
    <name evidence="6" type="primary">LOC113207768</name>
</gene>
<feature type="region of interest" description="Disordered" evidence="4">
    <location>
        <begin position="1"/>
        <end position="28"/>
    </location>
</feature>
<dbReference type="AlphaFoldDB" id="A0A9C6XU18"/>
<keyword evidence="2" id="KW-0496">Mitochondrion</keyword>
<dbReference type="GO" id="GO:0045277">
    <property type="term" value="C:respiratory chain complex IV"/>
    <property type="evidence" value="ECO:0007669"/>
    <property type="project" value="InterPro"/>
</dbReference>
<dbReference type="InterPro" id="IPR048280">
    <property type="entry name" value="COX6B-like"/>
</dbReference>
<dbReference type="SUPFAM" id="SSF47694">
    <property type="entry name" value="Cytochrome c oxidase subunit h"/>
    <property type="match status" value="1"/>
</dbReference>
<dbReference type="Pfam" id="PF02297">
    <property type="entry name" value="COX6B"/>
    <property type="match status" value="1"/>
</dbReference>
<keyword evidence="3" id="KW-1015">Disulfide bond</keyword>
<protein>
    <submittedName>
        <fullName evidence="6">Uncharacterized protein LOC113207768</fullName>
    </submittedName>
</protein>
<evidence type="ECO:0000256" key="3">
    <source>
        <dbReference type="ARBA" id="ARBA00023157"/>
    </source>
</evidence>
<dbReference type="Proteomes" id="UP000504606">
    <property type="component" value="Unplaced"/>
</dbReference>
<dbReference type="Gene3D" id="1.10.10.140">
    <property type="entry name" value="Cytochrome c oxidase, subunit VIb"/>
    <property type="match status" value="1"/>
</dbReference>
<name>A0A9C6XU18_FRAOC</name>
<organism evidence="5 6">
    <name type="scientific">Frankliniella occidentalis</name>
    <name type="common">Western flower thrips</name>
    <name type="synonym">Euthrips occidentalis</name>
    <dbReference type="NCBI Taxonomy" id="133901"/>
    <lineage>
        <taxon>Eukaryota</taxon>
        <taxon>Metazoa</taxon>
        <taxon>Ecdysozoa</taxon>
        <taxon>Arthropoda</taxon>
        <taxon>Hexapoda</taxon>
        <taxon>Insecta</taxon>
        <taxon>Pterygota</taxon>
        <taxon>Neoptera</taxon>
        <taxon>Paraneoptera</taxon>
        <taxon>Thysanoptera</taxon>
        <taxon>Terebrantia</taxon>
        <taxon>Thripoidea</taxon>
        <taxon>Thripidae</taxon>
        <taxon>Frankliniella</taxon>
    </lineage>
</organism>
<dbReference type="OrthoDB" id="1107506at2759"/>
<dbReference type="KEGG" id="foc:113207768"/>
<reference evidence="6" key="1">
    <citation type="submission" date="2025-08" db="UniProtKB">
        <authorList>
            <consortium name="RefSeq"/>
        </authorList>
    </citation>
    <scope>IDENTIFICATION</scope>
    <source>
        <tissue evidence="6">Whole organism</tissue>
    </source>
</reference>
<evidence type="ECO:0000313" key="6">
    <source>
        <dbReference type="RefSeq" id="XP_052131010.1"/>
    </source>
</evidence>
<keyword evidence="5" id="KW-1185">Reference proteome</keyword>
<dbReference type="PANTHER" id="PTHR11387">
    <property type="entry name" value="CYTOCHROME C OXIDASE SUBUNIT 6B"/>
    <property type="match status" value="1"/>
</dbReference>
<dbReference type="GO" id="GO:0005739">
    <property type="term" value="C:mitochondrion"/>
    <property type="evidence" value="ECO:0007669"/>
    <property type="project" value="UniProtKB-SubCell"/>
</dbReference>
<dbReference type="GeneID" id="113207768"/>
<dbReference type="CTD" id="32989"/>
<evidence type="ECO:0000313" key="5">
    <source>
        <dbReference type="Proteomes" id="UP000504606"/>
    </source>
</evidence>
<evidence type="ECO:0000256" key="1">
    <source>
        <dbReference type="ARBA" id="ARBA00004173"/>
    </source>
</evidence>
<dbReference type="InterPro" id="IPR003213">
    <property type="entry name" value="Cyt_c_oxidase_su6B"/>
</dbReference>
<dbReference type="RefSeq" id="XP_052131010.1">
    <property type="nucleotide sequence ID" value="XM_052275050.1"/>
</dbReference>
<evidence type="ECO:0000256" key="2">
    <source>
        <dbReference type="ARBA" id="ARBA00023128"/>
    </source>
</evidence>
<comment type="subcellular location">
    <subcellularLocation>
        <location evidence="1">Mitochondrion</location>
    </subcellularLocation>
</comment>
<sequence>MLVMPGLPPMKKTSRVQDGAAVPLPPDPRVQETNQASRCFRTFMDFLDCRHYLSEENYNCAFLKETYNRICPSFWTEQWYEQLKKGTHPAWEEPPPPKICDVCPKEE</sequence>
<evidence type="ECO:0000256" key="4">
    <source>
        <dbReference type="SAM" id="MobiDB-lite"/>
    </source>
</evidence>
<accession>A0A9C6XU18</accession>
<proteinExistence type="predicted"/>